<dbReference type="InterPro" id="IPR046867">
    <property type="entry name" value="AldOxase/xan_DH_MoCoBD2"/>
</dbReference>
<gene>
    <name evidence="2" type="primary">iorB_3</name>
    <name evidence="2" type="ORF">LMG32289_02610</name>
</gene>
<dbReference type="InterPro" id="IPR037165">
    <property type="entry name" value="AldOxase/xan_DH_Mopterin-bd_sf"/>
</dbReference>
<keyword evidence="3" id="KW-1185">Reference proteome</keyword>
<keyword evidence="2" id="KW-0560">Oxidoreductase</keyword>
<dbReference type="SUPFAM" id="SSF56003">
    <property type="entry name" value="Molybdenum cofactor-binding domain"/>
    <property type="match status" value="2"/>
</dbReference>
<dbReference type="Pfam" id="PF02738">
    <property type="entry name" value="MoCoBD_1"/>
    <property type="match status" value="1"/>
</dbReference>
<evidence type="ECO:0000313" key="3">
    <source>
        <dbReference type="Proteomes" id="UP000706525"/>
    </source>
</evidence>
<dbReference type="InterPro" id="IPR000674">
    <property type="entry name" value="Ald_Oxase/Xan_DH_a/b"/>
</dbReference>
<accession>A0ABM8WY79</accession>
<dbReference type="EC" id="1.3.99.16" evidence="2"/>
<protein>
    <submittedName>
        <fullName evidence="2">Isoquinoline 1-oxidoreductase subunit beta</fullName>
        <ecNumber evidence="2">1.3.99.16</ecNumber>
    </submittedName>
</protein>
<dbReference type="PANTHER" id="PTHR47495:SF2">
    <property type="entry name" value="ALDEHYDE DEHYDROGENASE"/>
    <property type="match status" value="1"/>
</dbReference>
<dbReference type="Pfam" id="PF20256">
    <property type="entry name" value="MoCoBD_2"/>
    <property type="match status" value="2"/>
</dbReference>
<dbReference type="Gene3D" id="3.90.1170.50">
    <property type="entry name" value="Aldehyde oxidase/xanthine dehydrogenase, a/b hammerhead"/>
    <property type="match status" value="1"/>
</dbReference>
<name>A0ABM8WY79_9BURK</name>
<dbReference type="InterPro" id="IPR052516">
    <property type="entry name" value="N-heterocyclic_Hydroxylase"/>
</dbReference>
<reference evidence="2 3" key="1">
    <citation type="submission" date="2021-08" db="EMBL/GenBank/DDBJ databases">
        <authorList>
            <person name="Peeters C."/>
        </authorList>
    </citation>
    <scope>NUCLEOTIDE SEQUENCE [LARGE SCALE GENOMIC DNA]</scope>
    <source>
        <strain evidence="2 3">LMG 32289</strain>
    </source>
</reference>
<dbReference type="PIRSF" id="PIRSF036389">
    <property type="entry name" value="IOR_B"/>
    <property type="match status" value="1"/>
</dbReference>
<dbReference type="InterPro" id="IPR012368">
    <property type="entry name" value="OxRdtase_Mopterin-bd_su_IorB"/>
</dbReference>
<dbReference type="EMBL" id="CAJZAG010000005">
    <property type="protein sequence ID" value="CAG9172515.1"/>
    <property type="molecule type" value="Genomic_DNA"/>
</dbReference>
<comment type="caution">
    <text evidence="2">The sequence shown here is derived from an EMBL/GenBank/DDBJ whole genome shotgun (WGS) entry which is preliminary data.</text>
</comment>
<organism evidence="2 3">
    <name type="scientific">Cupriavidus pampae</name>
    <dbReference type="NCBI Taxonomy" id="659251"/>
    <lineage>
        <taxon>Bacteria</taxon>
        <taxon>Pseudomonadati</taxon>
        <taxon>Pseudomonadota</taxon>
        <taxon>Betaproteobacteria</taxon>
        <taxon>Burkholderiales</taxon>
        <taxon>Burkholderiaceae</taxon>
        <taxon>Cupriavidus</taxon>
    </lineage>
</organism>
<sequence length="697" mass="73932">MIGAHLPMFVREADAAEPASHAGFAPNAFVTIARDGKVTVTVPYTEMGQGTYTSIPMLVAEELEVHPETIAVVAAPPDEQRYGHPLFKLQVTGGSASIRGAWQQMRTAGAAARIMLVQAAAQRWNVSPDTCKAENGQVIHVPTGRKLAYGALADDAAKLPVPQTVTLKKPAEYKVIGKSIRRLDAPSKVNGTAKFGIDAIVPGMKIAAVAACPVFGGKLKSVDDSKALAIKGVRQVVKLDDAVAVVADHNGAAKKGLAALAIQWDEGENANFSNAVWASQLEQALKGKGQIAHHDGDVAKVAPTGAKRIEAVYFAPPLAHTTMEPLNCTVHVHDGSCEVWVGSQAPARAQQFAARALGIPVEKVTVNNFLIGGGFGRKLEADWVEQAARIGAQVKGPVKVIWSREEDIQHDYYKPFFRDEFSGALDKDGKLIAFSHRFAGSAVITRYASVWVKDIDGDAVESAETPYDIPNRHVEFVPSEPPKGLSTGNWRGVGPTHNVFVTEGFIDELANAAGKDPVAFRRGMLGKDARALAVLNLAAEKAGWGKKLPAGSGMGVCVANAWGAYIATVAEVSVSKDGQLAVKRLVTAVDCGQPINPDGVITQMQGGQVYGLTALLYGRITIDKGRVMQSNFHDYQALRINEMPAMDVHLVPSQADPGGTGEVGTIVVAPAVLNAVHAATGKRFRTYPLDADSLKSA</sequence>
<evidence type="ECO:0000259" key="1">
    <source>
        <dbReference type="SMART" id="SM01008"/>
    </source>
</evidence>
<dbReference type="PANTHER" id="PTHR47495">
    <property type="entry name" value="ALDEHYDE DEHYDROGENASE"/>
    <property type="match status" value="1"/>
</dbReference>
<dbReference type="GO" id="GO:0047121">
    <property type="term" value="F:isoquinoline 1-oxidoreductase activity"/>
    <property type="evidence" value="ECO:0007669"/>
    <property type="project" value="UniProtKB-EC"/>
</dbReference>
<dbReference type="SMART" id="SM01008">
    <property type="entry name" value="Ald_Xan_dh_C"/>
    <property type="match status" value="1"/>
</dbReference>
<evidence type="ECO:0000313" key="2">
    <source>
        <dbReference type="EMBL" id="CAG9172515.1"/>
    </source>
</evidence>
<dbReference type="InterPro" id="IPR008274">
    <property type="entry name" value="AldOxase/xan_DH_MoCoBD1"/>
</dbReference>
<feature type="domain" description="Aldehyde oxidase/xanthine dehydrogenase a/b hammerhead" evidence="1">
    <location>
        <begin position="190"/>
        <end position="268"/>
    </location>
</feature>
<proteinExistence type="predicted"/>
<dbReference type="Gene3D" id="3.30.365.10">
    <property type="entry name" value="Aldehyde oxidase/xanthine dehydrogenase, molybdopterin binding domain"/>
    <property type="match status" value="4"/>
</dbReference>
<dbReference type="Proteomes" id="UP000706525">
    <property type="component" value="Unassembled WGS sequence"/>
</dbReference>